<dbReference type="InterPro" id="IPR050553">
    <property type="entry name" value="Thioredoxin_ResA/DsbE_sf"/>
</dbReference>
<keyword evidence="3" id="KW-1015">Disulfide bond</keyword>
<protein>
    <submittedName>
        <fullName evidence="6">Thiol-disulfide isomerase or thioredoxin</fullName>
    </submittedName>
</protein>
<evidence type="ECO:0000256" key="4">
    <source>
        <dbReference type="ARBA" id="ARBA00023284"/>
    </source>
</evidence>
<dbReference type="GO" id="GO:0030313">
    <property type="term" value="C:cell envelope"/>
    <property type="evidence" value="ECO:0007669"/>
    <property type="project" value="UniProtKB-SubCell"/>
</dbReference>
<dbReference type="GO" id="GO:0016853">
    <property type="term" value="F:isomerase activity"/>
    <property type="evidence" value="ECO:0007669"/>
    <property type="project" value="UniProtKB-KW"/>
</dbReference>
<dbReference type="PANTHER" id="PTHR42852">
    <property type="entry name" value="THIOL:DISULFIDE INTERCHANGE PROTEIN DSBE"/>
    <property type="match status" value="1"/>
</dbReference>
<evidence type="ECO:0000256" key="1">
    <source>
        <dbReference type="ARBA" id="ARBA00004196"/>
    </source>
</evidence>
<dbReference type="STRING" id="659014.SAMN04487996_11945"/>
<keyword evidence="6" id="KW-0413">Isomerase</keyword>
<dbReference type="Gene3D" id="3.40.30.10">
    <property type="entry name" value="Glutaredoxin"/>
    <property type="match status" value="1"/>
</dbReference>
<dbReference type="InterPro" id="IPR013766">
    <property type="entry name" value="Thioredoxin_domain"/>
</dbReference>
<dbReference type="InterPro" id="IPR013740">
    <property type="entry name" value="Redoxin"/>
</dbReference>
<evidence type="ECO:0000313" key="6">
    <source>
        <dbReference type="EMBL" id="SDG48643.1"/>
    </source>
</evidence>
<sequence length="484" mass="53469">MRYSIYVYLLFAGIVFQLAGCDKKKNNSVKISIYYPKAAGDTIRVGRESMIDFGTIELGKVLLDSAGKGVVEVDVAGPVFAFVNGNHLATGVLLHPGDNVAIVPSPQGAKFTIQFEGDGAAANQIYNEAHQVNQGFEKWNGKHYLQLEPDKFIKAKDSLQKSYDQLFARAKPDSKESAERLDVVKRQTDMQVAFYQYNYAAGKDSSEIPASIWEAVKKLPVDTIAVQTGMFHYALLASYFCRQQINNAVYEAHEEMDGDSLESIFPFLVEKKIKAAGYPKPVEDLVRAMSAHIHIGSGGLTPSGLKIAGTLEKEIASEDFRKVIREDVDRWEKIGPGKPAPDFAGMTPEGKKLALSDLRGKVVYVDIWATWCGYCIDEFPDSKKLQAEFKADDRVAFLYVSVDQDTLAWKKMMAAKKVPAGLHMLNSNSTSGSIWNLYNVSGIPRYLLIDAQGRMVSANAERPSSGNVADELKRLLVTNKLAQN</sequence>
<name>A0A1G7UMB6_9BACT</name>
<dbReference type="EMBL" id="FNAN01000019">
    <property type="protein sequence ID" value="SDG48643.1"/>
    <property type="molecule type" value="Genomic_DNA"/>
</dbReference>
<evidence type="ECO:0000256" key="2">
    <source>
        <dbReference type="ARBA" id="ARBA00022748"/>
    </source>
</evidence>
<dbReference type="InterPro" id="IPR036249">
    <property type="entry name" value="Thioredoxin-like_sf"/>
</dbReference>
<gene>
    <name evidence="6" type="ORF">SAMN04487996_11945</name>
</gene>
<keyword evidence="2" id="KW-0201">Cytochrome c-type biogenesis</keyword>
<dbReference type="OrthoDB" id="6399635at2"/>
<dbReference type="Pfam" id="PF08534">
    <property type="entry name" value="Redoxin"/>
    <property type="match status" value="1"/>
</dbReference>
<keyword evidence="4" id="KW-0676">Redox-active center</keyword>
<dbReference type="SUPFAM" id="SSF52833">
    <property type="entry name" value="Thioredoxin-like"/>
    <property type="match status" value="1"/>
</dbReference>
<dbReference type="RefSeq" id="WP_090156241.1">
    <property type="nucleotide sequence ID" value="NZ_FNAN01000019.1"/>
</dbReference>
<dbReference type="PANTHER" id="PTHR42852:SF6">
    <property type="entry name" value="THIOL:DISULFIDE INTERCHANGE PROTEIN DSBE"/>
    <property type="match status" value="1"/>
</dbReference>
<reference evidence="7" key="1">
    <citation type="submission" date="2016-10" db="EMBL/GenBank/DDBJ databases">
        <authorList>
            <person name="Varghese N."/>
            <person name="Submissions S."/>
        </authorList>
    </citation>
    <scope>NUCLEOTIDE SEQUENCE [LARGE SCALE GENOMIC DNA]</scope>
    <source>
        <strain evidence="7">DSM 25329</strain>
    </source>
</reference>
<dbReference type="AlphaFoldDB" id="A0A1G7UMB6"/>
<dbReference type="Proteomes" id="UP000198748">
    <property type="component" value="Unassembled WGS sequence"/>
</dbReference>
<evidence type="ECO:0000259" key="5">
    <source>
        <dbReference type="PROSITE" id="PS51352"/>
    </source>
</evidence>
<dbReference type="GO" id="GO:0016491">
    <property type="term" value="F:oxidoreductase activity"/>
    <property type="evidence" value="ECO:0007669"/>
    <property type="project" value="InterPro"/>
</dbReference>
<evidence type="ECO:0000256" key="3">
    <source>
        <dbReference type="ARBA" id="ARBA00023157"/>
    </source>
</evidence>
<keyword evidence="7" id="KW-1185">Reference proteome</keyword>
<dbReference type="PROSITE" id="PS51352">
    <property type="entry name" value="THIOREDOXIN_2"/>
    <property type="match status" value="1"/>
</dbReference>
<feature type="domain" description="Thioredoxin" evidence="5">
    <location>
        <begin position="334"/>
        <end position="482"/>
    </location>
</feature>
<comment type="subcellular location">
    <subcellularLocation>
        <location evidence="1">Cell envelope</location>
    </subcellularLocation>
</comment>
<proteinExistence type="predicted"/>
<dbReference type="GO" id="GO:0017004">
    <property type="term" value="P:cytochrome complex assembly"/>
    <property type="evidence" value="ECO:0007669"/>
    <property type="project" value="UniProtKB-KW"/>
</dbReference>
<organism evidence="6 7">
    <name type="scientific">Dyadobacter soli</name>
    <dbReference type="NCBI Taxonomy" id="659014"/>
    <lineage>
        <taxon>Bacteria</taxon>
        <taxon>Pseudomonadati</taxon>
        <taxon>Bacteroidota</taxon>
        <taxon>Cytophagia</taxon>
        <taxon>Cytophagales</taxon>
        <taxon>Spirosomataceae</taxon>
        <taxon>Dyadobacter</taxon>
    </lineage>
</organism>
<dbReference type="CDD" id="cd02966">
    <property type="entry name" value="TlpA_like_family"/>
    <property type="match status" value="1"/>
</dbReference>
<accession>A0A1G7UMB6</accession>
<evidence type="ECO:0000313" key="7">
    <source>
        <dbReference type="Proteomes" id="UP000198748"/>
    </source>
</evidence>